<proteinExistence type="predicted"/>
<evidence type="ECO:0000259" key="1">
    <source>
        <dbReference type="Pfam" id="PF02541"/>
    </source>
</evidence>
<dbReference type="SUPFAM" id="SSF53067">
    <property type="entry name" value="Actin-like ATPase domain"/>
    <property type="match status" value="2"/>
</dbReference>
<dbReference type="Gene3D" id="3.30.420.40">
    <property type="match status" value="1"/>
</dbReference>
<name>A0A1V1NX94_9BACT</name>
<comment type="caution">
    <text evidence="2">The sequence shown here is derived from an EMBL/GenBank/DDBJ whole genome shotgun (WGS) entry which is preliminary data.</text>
</comment>
<reference evidence="3" key="1">
    <citation type="submission" date="2012-11" db="EMBL/GenBank/DDBJ databases">
        <authorList>
            <person name="Lucero-Rivera Y.E."/>
            <person name="Tovar-Ramirez D."/>
        </authorList>
    </citation>
    <scope>NUCLEOTIDE SEQUENCE [LARGE SCALE GENOMIC DNA]</scope>
    <source>
        <strain evidence="3">Araruama</strain>
    </source>
</reference>
<dbReference type="AlphaFoldDB" id="A0A1V1NX94"/>
<organism evidence="2 3">
    <name type="scientific">Candidatus Magnetoglobus multicellularis str. Araruama</name>
    <dbReference type="NCBI Taxonomy" id="890399"/>
    <lineage>
        <taxon>Bacteria</taxon>
        <taxon>Pseudomonadati</taxon>
        <taxon>Thermodesulfobacteriota</taxon>
        <taxon>Desulfobacteria</taxon>
        <taxon>Desulfobacterales</taxon>
        <taxon>Desulfobacteraceae</taxon>
        <taxon>Candidatus Magnetoglobus</taxon>
    </lineage>
</organism>
<dbReference type="PANTHER" id="PTHR30005:SF0">
    <property type="entry name" value="RETROGRADE REGULATION PROTEIN 2"/>
    <property type="match status" value="1"/>
</dbReference>
<protein>
    <submittedName>
        <fullName evidence="2">Exopolyphosphatase</fullName>
    </submittedName>
</protein>
<sequence length="309" mass="33941">MTITYKTIAIIDIGTNSVKFCIAEHTNGKINTLLDTYYPTRIGEGFQTTGMISSSAMTRNLETIKKLCRQARELNVSKIFAIGTKIFRTATNADCFIQKVKSSCGVNIQVLSGVDEARLSYLGAVSDIQAKDNNFAVLDTGGGSSELTFGNDHNIYKRFSFDIGAVTLTESYLTEDPVKTEQLEQVVEHIRQIIQLDCCGQPIDHLIGSSGVVTTMAAVKFQMTVYNAAIIHGAVLTLAQVHDQIKMYASKTIDQRMKIPGLQKGREDIILAGACIVEFVMLQLKCHQLIVSDRGLRHGFMAAELIPPL</sequence>
<dbReference type="PANTHER" id="PTHR30005">
    <property type="entry name" value="EXOPOLYPHOSPHATASE"/>
    <property type="match status" value="1"/>
</dbReference>
<dbReference type="InterPro" id="IPR050273">
    <property type="entry name" value="GppA/Ppx_hydrolase"/>
</dbReference>
<dbReference type="InterPro" id="IPR003695">
    <property type="entry name" value="Ppx_GppA_N"/>
</dbReference>
<dbReference type="Pfam" id="PF02541">
    <property type="entry name" value="Ppx-GppA"/>
    <property type="match status" value="1"/>
</dbReference>
<dbReference type="EMBL" id="ATBP01001522">
    <property type="protein sequence ID" value="ETR67174.1"/>
    <property type="molecule type" value="Genomic_DNA"/>
</dbReference>
<dbReference type="InterPro" id="IPR043129">
    <property type="entry name" value="ATPase_NBD"/>
</dbReference>
<gene>
    <name evidence="2" type="ORF">OMM_05282</name>
</gene>
<dbReference type="Gene3D" id="3.30.420.150">
    <property type="entry name" value="Exopolyphosphatase. Domain 2"/>
    <property type="match status" value="1"/>
</dbReference>
<evidence type="ECO:0000313" key="3">
    <source>
        <dbReference type="Proteomes" id="UP000189670"/>
    </source>
</evidence>
<evidence type="ECO:0000313" key="2">
    <source>
        <dbReference type="EMBL" id="ETR67174.1"/>
    </source>
</evidence>
<dbReference type="CDD" id="cd24054">
    <property type="entry name" value="ASKHA_NBD_AaPPX-GppA_MtPPX2-like"/>
    <property type="match status" value="1"/>
</dbReference>
<feature type="domain" description="Ppx/GppA phosphatase N-terminal" evidence="1">
    <location>
        <begin position="22"/>
        <end position="302"/>
    </location>
</feature>
<accession>A0A1V1NX94</accession>
<dbReference type="Proteomes" id="UP000189670">
    <property type="component" value="Unassembled WGS sequence"/>
</dbReference>